<dbReference type="InterPro" id="IPR014717">
    <property type="entry name" value="Transl_elong_EF1B/ribsomal_bS6"/>
</dbReference>
<dbReference type="RefSeq" id="WP_202779880.1">
    <property type="nucleotide sequence ID" value="NZ_CP065425.1"/>
</dbReference>
<reference evidence="3 4" key="1">
    <citation type="submission" date="2020-11" db="EMBL/GenBank/DDBJ databases">
        <title>Taxonomic evaluation of the Bacillus sporothermodurans group of bacteria based on whole genome sequences.</title>
        <authorList>
            <person name="Fiedler G."/>
            <person name="Herbstmann A.-D."/>
            <person name="Doll E."/>
            <person name="Wenning M."/>
            <person name="Brinks E."/>
            <person name="Kabisch J."/>
            <person name="Breitenwieser F."/>
            <person name="Lappann M."/>
            <person name="Boehnlein C."/>
            <person name="Franz C."/>
        </authorList>
    </citation>
    <scope>NUCLEOTIDE SEQUENCE [LARGE SCALE GENOMIC DNA]</scope>
    <source>
        <strain evidence="3 4">JCM 19841</strain>
    </source>
</reference>
<evidence type="ECO:0000313" key="4">
    <source>
        <dbReference type="Proteomes" id="UP000595691"/>
    </source>
</evidence>
<proteinExistence type="predicted"/>
<dbReference type="EMBL" id="CP065425">
    <property type="protein sequence ID" value="QQZ10712.1"/>
    <property type="molecule type" value="Genomic_DNA"/>
</dbReference>
<keyword evidence="2" id="KW-0472">Membrane</keyword>
<protein>
    <recommendedName>
        <fullName evidence="5">Pilus assembly protein PilO</fullName>
    </recommendedName>
</protein>
<name>A0ABX7E5G6_9BACI</name>
<keyword evidence="2" id="KW-0812">Transmembrane</keyword>
<keyword evidence="2" id="KW-1133">Transmembrane helix</keyword>
<feature type="transmembrane region" description="Helical" evidence="2">
    <location>
        <begin position="12"/>
        <end position="32"/>
    </location>
</feature>
<evidence type="ECO:0000313" key="3">
    <source>
        <dbReference type="EMBL" id="QQZ10712.1"/>
    </source>
</evidence>
<dbReference type="Gene3D" id="3.30.70.60">
    <property type="match status" value="1"/>
</dbReference>
<evidence type="ECO:0000256" key="1">
    <source>
        <dbReference type="SAM" id="MobiDB-lite"/>
    </source>
</evidence>
<gene>
    <name evidence="3" type="ORF">I5776_07395</name>
</gene>
<dbReference type="Proteomes" id="UP000595691">
    <property type="component" value="Chromosome"/>
</dbReference>
<sequence length="247" mass="27490">MTLHFNKKQAATILSVFIITALILLFLYFKYYQPAVQQLEMKKTELHSDEKGLAMLQQKVNQMGEKTFESTISLQKKVPVKPLTDQLLLQLDKAETVSGSTIKSINFLTGEAAKGQAETTLEDSNETKSNQNSKKTVALPTGVKSTTVTIAVESPSYFELEEFIKQLQSLPRIIGIEKIDVNGPTEMTTDDQEKQTIAVTITASAFYMPELQSLADQLPKLEVPSASDKLNPFVQFPDTQQNNDQTP</sequence>
<keyword evidence="4" id="KW-1185">Reference proteome</keyword>
<accession>A0ABX7E5G6</accession>
<organism evidence="3 4">
    <name type="scientific">Heyndrickxia vini</name>
    <dbReference type="NCBI Taxonomy" id="1476025"/>
    <lineage>
        <taxon>Bacteria</taxon>
        <taxon>Bacillati</taxon>
        <taxon>Bacillota</taxon>
        <taxon>Bacilli</taxon>
        <taxon>Bacillales</taxon>
        <taxon>Bacillaceae</taxon>
        <taxon>Heyndrickxia</taxon>
    </lineage>
</organism>
<evidence type="ECO:0008006" key="5">
    <source>
        <dbReference type="Google" id="ProtNLM"/>
    </source>
</evidence>
<evidence type="ECO:0000256" key="2">
    <source>
        <dbReference type="SAM" id="Phobius"/>
    </source>
</evidence>
<feature type="region of interest" description="Disordered" evidence="1">
    <location>
        <begin position="116"/>
        <end position="136"/>
    </location>
</feature>